<organism evidence="3 4">
    <name type="scientific">Nonomuraea purpurea</name>
    <dbReference type="NCBI Taxonomy" id="1849276"/>
    <lineage>
        <taxon>Bacteria</taxon>
        <taxon>Bacillati</taxon>
        <taxon>Actinomycetota</taxon>
        <taxon>Actinomycetes</taxon>
        <taxon>Streptosporangiales</taxon>
        <taxon>Streptosporangiaceae</taxon>
        <taxon>Nonomuraea</taxon>
    </lineage>
</organism>
<dbReference type="InterPro" id="IPR053224">
    <property type="entry name" value="Sensory_adhesion_molecule"/>
</dbReference>
<feature type="domain" description="SMP-30/Gluconolactonase/LRE-like region" evidence="2">
    <location>
        <begin position="38"/>
        <end position="254"/>
    </location>
</feature>
<proteinExistence type="predicted"/>
<dbReference type="EMBL" id="JBHSBI010000015">
    <property type="protein sequence ID" value="MFC4011230.1"/>
    <property type="molecule type" value="Genomic_DNA"/>
</dbReference>
<comment type="caution">
    <text evidence="3">The sequence shown here is derived from an EMBL/GenBank/DDBJ whole genome shotgun (WGS) entry which is preliminary data.</text>
</comment>
<sequence>MSVAVAVAALATFVTAPPAQASPRVSTAFELPGDRVYPEGITADPRGGALYAASYADGTVFKMTPGRRVAEIFLPAGADGRHTANGLEVDQAGRLWVIDSTRGVCVYDTRDRELLARFDLPAGDGTFANDVAIGRDGSAYLTDSLRAVVYRVTPAQLKAGSGTLRPFADLAGLRDPGAPESMALNGIAADPSGRFLLTADMTGGGLYRIDPATAAVRRVALRGGDVRQADGLEMWQGTLWVVHNTANAISRWRVSEDGSSARMERRLTDPALQLPTTLVRDRGSLYVVRSQFDKGGPLGPGTPEIPFTVASVRGI</sequence>
<protein>
    <submittedName>
        <fullName evidence="3">SMP-30/gluconolactonase/LRE family protein</fullName>
    </submittedName>
</protein>
<evidence type="ECO:0000313" key="4">
    <source>
        <dbReference type="Proteomes" id="UP001595851"/>
    </source>
</evidence>
<name>A0ABV8GE11_9ACTN</name>
<dbReference type="Pfam" id="PF08450">
    <property type="entry name" value="SGL"/>
    <property type="match status" value="1"/>
</dbReference>
<reference evidence="4" key="1">
    <citation type="journal article" date="2019" name="Int. J. Syst. Evol. Microbiol.">
        <title>The Global Catalogue of Microorganisms (GCM) 10K type strain sequencing project: providing services to taxonomists for standard genome sequencing and annotation.</title>
        <authorList>
            <consortium name="The Broad Institute Genomics Platform"/>
            <consortium name="The Broad Institute Genome Sequencing Center for Infectious Disease"/>
            <person name="Wu L."/>
            <person name="Ma J."/>
        </authorList>
    </citation>
    <scope>NUCLEOTIDE SEQUENCE [LARGE SCALE GENOMIC DNA]</scope>
    <source>
        <strain evidence="4">TBRC 1276</strain>
    </source>
</reference>
<dbReference type="PANTHER" id="PTHR31460:SF3">
    <property type="entry name" value="MESOCENTIN"/>
    <property type="match status" value="1"/>
</dbReference>
<dbReference type="InterPro" id="IPR011042">
    <property type="entry name" value="6-blade_b-propeller_TolB-like"/>
</dbReference>
<keyword evidence="1" id="KW-0732">Signal</keyword>
<feature type="chain" id="PRO_5047224665" evidence="1">
    <location>
        <begin position="22"/>
        <end position="315"/>
    </location>
</feature>
<evidence type="ECO:0000259" key="2">
    <source>
        <dbReference type="Pfam" id="PF08450"/>
    </source>
</evidence>
<dbReference type="Gene3D" id="2.120.10.30">
    <property type="entry name" value="TolB, C-terminal domain"/>
    <property type="match status" value="1"/>
</dbReference>
<dbReference type="InterPro" id="IPR015943">
    <property type="entry name" value="WD40/YVTN_repeat-like_dom_sf"/>
</dbReference>
<dbReference type="RefSeq" id="WP_379531187.1">
    <property type="nucleotide sequence ID" value="NZ_JBHSBI010000015.1"/>
</dbReference>
<dbReference type="InterPro" id="IPR013658">
    <property type="entry name" value="SGL"/>
</dbReference>
<feature type="signal peptide" evidence="1">
    <location>
        <begin position="1"/>
        <end position="21"/>
    </location>
</feature>
<dbReference type="Gene3D" id="2.130.10.10">
    <property type="entry name" value="YVTN repeat-like/Quinoprotein amine dehydrogenase"/>
    <property type="match status" value="1"/>
</dbReference>
<dbReference type="PANTHER" id="PTHR31460">
    <property type="match status" value="1"/>
</dbReference>
<keyword evidence="4" id="KW-1185">Reference proteome</keyword>
<accession>A0ABV8GE11</accession>
<evidence type="ECO:0000313" key="3">
    <source>
        <dbReference type="EMBL" id="MFC4011230.1"/>
    </source>
</evidence>
<evidence type="ECO:0000256" key="1">
    <source>
        <dbReference type="SAM" id="SignalP"/>
    </source>
</evidence>
<dbReference type="SUPFAM" id="SSF63829">
    <property type="entry name" value="Calcium-dependent phosphotriesterase"/>
    <property type="match status" value="1"/>
</dbReference>
<dbReference type="Proteomes" id="UP001595851">
    <property type="component" value="Unassembled WGS sequence"/>
</dbReference>
<gene>
    <name evidence="3" type="ORF">ACFOY2_28665</name>
</gene>